<dbReference type="STRING" id="551996.SAMN05192573_10386"/>
<evidence type="ECO:0000259" key="7">
    <source>
        <dbReference type="Pfam" id="PF00892"/>
    </source>
</evidence>
<feature type="transmembrane region" description="Helical" evidence="6">
    <location>
        <begin position="42"/>
        <end position="62"/>
    </location>
</feature>
<dbReference type="Proteomes" id="UP000199705">
    <property type="component" value="Unassembled WGS sequence"/>
</dbReference>
<feature type="transmembrane region" description="Helical" evidence="6">
    <location>
        <begin position="12"/>
        <end position="36"/>
    </location>
</feature>
<feature type="transmembrane region" description="Helical" evidence="6">
    <location>
        <begin position="264"/>
        <end position="280"/>
    </location>
</feature>
<feature type="transmembrane region" description="Helical" evidence="6">
    <location>
        <begin position="286"/>
        <end position="303"/>
    </location>
</feature>
<protein>
    <submittedName>
        <fullName evidence="8">Permease of the drug/metabolite transporter (DMT) superfamily</fullName>
    </submittedName>
</protein>
<comment type="subcellular location">
    <subcellularLocation>
        <location evidence="1">Membrane</location>
        <topology evidence="1">Multi-pass membrane protein</topology>
    </subcellularLocation>
</comment>
<evidence type="ECO:0000256" key="5">
    <source>
        <dbReference type="ARBA" id="ARBA00023136"/>
    </source>
</evidence>
<evidence type="ECO:0000313" key="8">
    <source>
        <dbReference type="EMBL" id="SDG32223.1"/>
    </source>
</evidence>
<feature type="transmembrane region" description="Helical" evidence="6">
    <location>
        <begin position="132"/>
        <end position="151"/>
    </location>
</feature>
<feature type="domain" description="EamA" evidence="7">
    <location>
        <begin position="14"/>
        <end position="146"/>
    </location>
</feature>
<dbReference type="SUPFAM" id="SSF103481">
    <property type="entry name" value="Multidrug resistance efflux transporter EmrE"/>
    <property type="match status" value="2"/>
</dbReference>
<proteinExistence type="inferred from homology"/>
<name>A0A1G7TA71_9SPHI</name>
<accession>A0A1G7TA71</accession>
<keyword evidence="3 6" id="KW-0812">Transmembrane</keyword>
<feature type="transmembrane region" description="Helical" evidence="6">
    <location>
        <begin position="163"/>
        <end position="182"/>
    </location>
</feature>
<evidence type="ECO:0000256" key="3">
    <source>
        <dbReference type="ARBA" id="ARBA00022692"/>
    </source>
</evidence>
<keyword evidence="9" id="KW-1185">Reference proteome</keyword>
<evidence type="ECO:0000256" key="2">
    <source>
        <dbReference type="ARBA" id="ARBA00007362"/>
    </source>
</evidence>
<dbReference type="PANTHER" id="PTHR32322">
    <property type="entry name" value="INNER MEMBRANE TRANSPORTER"/>
    <property type="match status" value="1"/>
</dbReference>
<dbReference type="Gene3D" id="1.10.3730.20">
    <property type="match status" value="1"/>
</dbReference>
<feature type="transmembrane region" description="Helical" evidence="6">
    <location>
        <begin position="233"/>
        <end position="252"/>
    </location>
</feature>
<feature type="transmembrane region" description="Helical" evidence="6">
    <location>
        <begin position="194"/>
        <end position="213"/>
    </location>
</feature>
<feature type="domain" description="EamA" evidence="7">
    <location>
        <begin position="164"/>
        <end position="302"/>
    </location>
</feature>
<reference evidence="9" key="1">
    <citation type="submission" date="2016-10" db="EMBL/GenBank/DDBJ databases">
        <authorList>
            <person name="Varghese N."/>
            <person name="Submissions S."/>
        </authorList>
    </citation>
    <scope>NUCLEOTIDE SEQUENCE [LARGE SCALE GENOMIC DNA]</scope>
    <source>
        <strain evidence="9">Gh-67</strain>
    </source>
</reference>
<comment type="similarity">
    <text evidence="2">Belongs to the EamA transporter family.</text>
</comment>
<feature type="transmembrane region" description="Helical" evidence="6">
    <location>
        <begin position="100"/>
        <end position="120"/>
    </location>
</feature>
<evidence type="ECO:0000256" key="6">
    <source>
        <dbReference type="SAM" id="Phobius"/>
    </source>
</evidence>
<dbReference type="EMBL" id="FNCG01000003">
    <property type="protein sequence ID" value="SDG32223.1"/>
    <property type="molecule type" value="Genomic_DNA"/>
</dbReference>
<sequence>MATTANTKASHLLVIIAFATVYIVWGSTYFFIQMAIQGFPPMLMGALRFFSAGILLLGWCYIRGDNIFVKRDIITSGICGLLTLFIATGIVIWVERNIPSAMVAIMVSVNPIWFIILDKANWRVNLKNKSTIFGLIIGFAGILLLFGEAFLKSVTGTMDHAKLTGLLLLLAGPVAWSSGSLYSKKRGGTAPARVNTSWQMIIAGLTFVPAAIIHQKFNGFNLATVPAQSWMAIVYLIIFGSIGAFSAYVWLLQVRPATQVSTHSYVNPVIAVLLGVCFAHESISLMQFLGLIVILLSVLLVNLSKYGKLTFKKTVTETVEQAGNCNHLNPASDLEQIKALAKIAYRI</sequence>
<dbReference type="AlphaFoldDB" id="A0A1G7TA71"/>
<keyword evidence="4 6" id="KW-1133">Transmembrane helix</keyword>
<dbReference type="RefSeq" id="WP_091163761.1">
    <property type="nucleotide sequence ID" value="NZ_FNCG01000003.1"/>
</dbReference>
<evidence type="ECO:0000313" key="9">
    <source>
        <dbReference type="Proteomes" id="UP000199705"/>
    </source>
</evidence>
<dbReference type="InterPro" id="IPR000620">
    <property type="entry name" value="EamA_dom"/>
</dbReference>
<dbReference type="InterPro" id="IPR050638">
    <property type="entry name" value="AA-Vitamin_Transporters"/>
</dbReference>
<organism evidence="8 9">
    <name type="scientific">Mucilaginibacter gossypii</name>
    <dbReference type="NCBI Taxonomy" id="551996"/>
    <lineage>
        <taxon>Bacteria</taxon>
        <taxon>Pseudomonadati</taxon>
        <taxon>Bacteroidota</taxon>
        <taxon>Sphingobacteriia</taxon>
        <taxon>Sphingobacteriales</taxon>
        <taxon>Sphingobacteriaceae</taxon>
        <taxon>Mucilaginibacter</taxon>
    </lineage>
</organism>
<dbReference type="Pfam" id="PF00892">
    <property type="entry name" value="EamA"/>
    <property type="match status" value="2"/>
</dbReference>
<keyword evidence="5 6" id="KW-0472">Membrane</keyword>
<dbReference type="InterPro" id="IPR037185">
    <property type="entry name" value="EmrE-like"/>
</dbReference>
<gene>
    <name evidence="8" type="ORF">SAMN05192573_10386</name>
</gene>
<feature type="transmembrane region" description="Helical" evidence="6">
    <location>
        <begin position="74"/>
        <end position="94"/>
    </location>
</feature>
<evidence type="ECO:0000256" key="4">
    <source>
        <dbReference type="ARBA" id="ARBA00022989"/>
    </source>
</evidence>
<dbReference type="GO" id="GO:0016020">
    <property type="term" value="C:membrane"/>
    <property type="evidence" value="ECO:0007669"/>
    <property type="project" value="UniProtKB-SubCell"/>
</dbReference>
<dbReference type="PANTHER" id="PTHR32322:SF2">
    <property type="entry name" value="EAMA DOMAIN-CONTAINING PROTEIN"/>
    <property type="match status" value="1"/>
</dbReference>
<evidence type="ECO:0000256" key="1">
    <source>
        <dbReference type="ARBA" id="ARBA00004141"/>
    </source>
</evidence>